<sequence>MSTSPASPSPASPPAEPAPSTPPAPASPVGSAAAAATPPPAESSTADGSAAPSTPRSPGASDAPVEQRPSPPQTTTPTPSASGGSVALTPVDLDRPLSSAAAGDSLSHREYEALAGFARERLTALCDRRVPSGSADSVDSESWSVPFAPTVDATFREDLGGADANALVLVPRRPDEPAGKPLTLLESSAAAASLYAELSSRFGEHDLLARVVRTARVVAWLSHAWRFVCFLSSVVESMTAATLAESGGESLLG</sequence>
<evidence type="ECO:0000313" key="2">
    <source>
        <dbReference type="EMBL" id="KAJ0390468.1"/>
    </source>
</evidence>
<protein>
    <submittedName>
        <fullName evidence="2">Uncharacterized protein</fullName>
    </submittedName>
</protein>
<feature type="region of interest" description="Disordered" evidence="1">
    <location>
        <begin position="1"/>
        <end position="91"/>
    </location>
</feature>
<feature type="compositionally biased region" description="Low complexity" evidence="1">
    <location>
        <begin position="75"/>
        <end position="85"/>
    </location>
</feature>
<comment type="caution">
    <text evidence="2">The sequence shown here is derived from an EMBL/GenBank/DDBJ whole genome shotgun (WGS) entry which is preliminary data.</text>
</comment>
<feature type="compositionally biased region" description="Low complexity" evidence="1">
    <location>
        <begin position="27"/>
        <end position="46"/>
    </location>
</feature>
<evidence type="ECO:0000256" key="1">
    <source>
        <dbReference type="SAM" id="MobiDB-lite"/>
    </source>
</evidence>
<name>A0AAD5LRF0_PYTIN</name>
<dbReference type="EMBL" id="JAKCXM010002072">
    <property type="protein sequence ID" value="KAJ0390468.1"/>
    <property type="molecule type" value="Genomic_DNA"/>
</dbReference>
<dbReference type="AlphaFoldDB" id="A0AAD5LRF0"/>
<proteinExistence type="predicted"/>
<organism evidence="2 3">
    <name type="scientific">Pythium insidiosum</name>
    <name type="common">Pythiosis disease agent</name>
    <dbReference type="NCBI Taxonomy" id="114742"/>
    <lineage>
        <taxon>Eukaryota</taxon>
        <taxon>Sar</taxon>
        <taxon>Stramenopiles</taxon>
        <taxon>Oomycota</taxon>
        <taxon>Peronosporomycetes</taxon>
        <taxon>Pythiales</taxon>
        <taxon>Pythiaceae</taxon>
        <taxon>Pythium</taxon>
    </lineage>
</organism>
<accession>A0AAD5LRF0</accession>
<evidence type="ECO:0000313" key="3">
    <source>
        <dbReference type="Proteomes" id="UP001209570"/>
    </source>
</evidence>
<dbReference type="Proteomes" id="UP001209570">
    <property type="component" value="Unassembled WGS sequence"/>
</dbReference>
<keyword evidence="3" id="KW-1185">Reference proteome</keyword>
<reference evidence="2" key="1">
    <citation type="submission" date="2021-12" db="EMBL/GenBank/DDBJ databases">
        <title>Prjna785345.</title>
        <authorList>
            <person name="Rujirawat T."/>
            <person name="Krajaejun T."/>
        </authorList>
    </citation>
    <scope>NUCLEOTIDE SEQUENCE</scope>
    <source>
        <strain evidence="2">Pi057C3</strain>
    </source>
</reference>
<feature type="compositionally biased region" description="Pro residues" evidence="1">
    <location>
        <begin position="7"/>
        <end position="26"/>
    </location>
</feature>
<gene>
    <name evidence="2" type="ORF">P43SY_011692</name>
</gene>